<dbReference type="Pfam" id="PF00027">
    <property type="entry name" value="cNMP_binding"/>
    <property type="match status" value="3"/>
</dbReference>
<dbReference type="EMBL" id="JABMIG020000247">
    <property type="protein sequence ID" value="KAL3783986.1"/>
    <property type="molecule type" value="Genomic_DNA"/>
</dbReference>
<dbReference type="InterPro" id="IPR018488">
    <property type="entry name" value="cNMP-bd_CS"/>
</dbReference>
<dbReference type="InterPro" id="IPR018490">
    <property type="entry name" value="cNMP-bd_dom_sf"/>
</dbReference>
<dbReference type="SMART" id="SM00133">
    <property type="entry name" value="S_TK_X"/>
    <property type="match status" value="1"/>
</dbReference>
<keyword evidence="9 13" id="KW-0067">ATP-binding</keyword>
<keyword evidence="5" id="KW-0597">Phosphoprotein</keyword>
<sequence length="848" mass="95171">MANGETRKAINTSFDKTGQAFAEGAESAADGVRRLTAGLGKGLKDLGKGTVDAILKPQTIPQKLEHCFDVLAVQPVNRTIDFIDESSKSMLDQTDGPIRRRIKEAQRGAQKLKVVFAAPLRPVEFGSFIAKDFPKDDRDKELIEEALEENFVFNHLSKSRRERLIGAFEPVPYKRGTEIIKEGDVGDYFYVIGAGEVDFIVGGHNVGTAGPGKTFGELALLYQAPRAATCVAKTECGLFRLDQEHFRRILMMQAEDQVHDVIGILKTVPYFKDLDDENLSKIALNLSISHFKDGEVIHEKGEGFCPRFVIVKKGSVKLADVEAGGSEYKDLTFEEGQFFGDGAIVNNKTFSAKVVAVGDVTIFSLSRETFVRVVGSDVQKLVNLNMDKRMLRAIPFGKRRGPAENELDLLASTIKNKKFPKGHVFFTEGQKCNPALYLVRSGRLEIRSSKMSELENLLGFTITKGDVHVVEEKGYFGNDTLGNNDKGVFGVSEYTVRAIEDVELGVLDLDAIRSVVVRRDQLKASITMKDLDMVRILGAGTFGKVWLVTRKGTDDAYALKVQVKKQLIDFNQAEGVIREKNIMAQLDHPFIIKMVGSWKDENKLYMLLKLYQGGELQSVIHTDHRDGVPEWAAKFYAANILEGLSYMHRRHIIYRDLKPENVLLDSDGYTVIVDLGFAKVIKDKTYTFCGTPLYLAPEIIMQKGHDKGADHWSWGVMLYEMIVGMTPFYDGVVDQMGLFKNIVRGKFDFPGEVSHYARDLINRMLVVPQFDRLGSFAGAEMDIKHHPFFDEIDWKKLAEKNLKVPFKPKVKNPLDGSNFDDYSKLEAKEKKTKFIALTGREEAMFDKF</sequence>
<evidence type="ECO:0000256" key="13">
    <source>
        <dbReference type="PROSITE-ProRule" id="PRU10141"/>
    </source>
</evidence>
<evidence type="ECO:0000256" key="8">
    <source>
        <dbReference type="ARBA" id="ARBA00022777"/>
    </source>
</evidence>
<dbReference type="FunFam" id="1.10.510.10:FF:000048">
    <property type="entry name" value="Protein kinase C"/>
    <property type="match status" value="1"/>
</dbReference>
<keyword evidence="7 13" id="KW-0547">Nucleotide-binding</keyword>
<dbReference type="PANTHER" id="PTHR24353">
    <property type="entry name" value="CYCLIC NUCLEOTIDE-DEPENDENT PROTEIN KINASE"/>
    <property type="match status" value="1"/>
</dbReference>
<dbReference type="CDD" id="cd00038">
    <property type="entry name" value="CAP_ED"/>
    <property type="match status" value="3"/>
</dbReference>
<dbReference type="PROSITE" id="PS50011">
    <property type="entry name" value="PROTEIN_KINASE_DOM"/>
    <property type="match status" value="1"/>
</dbReference>
<proteinExistence type="inferred from homology"/>
<evidence type="ECO:0000256" key="1">
    <source>
        <dbReference type="ARBA" id="ARBA00006352"/>
    </source>
</evidence>
<evidence type="ECO:0000256" key="11">
    <source>
        <dbReference type="ARBA" id="ARBA00047298"/>
    </source>
</evidence>
<keyword evidence="6" id="KW-0808">Transferase</keyword>
<evidence type="ECO:0000256" key="7">
    <source>
        <dbReference type="ARBA" id="ARBA00022741"/>
    </source>
</evidence>
<reference evidence="17 18" key="1">
    <citation type="journal article" date="2020" name="G3 (Bethesda)">
        <title>Improved Reference Genome for Cyclotella cryptica CCMP332, a Model for Cell Wall Morphogenesis, Salinity Adaptation, and Lipid Production in Diatoms (Bacillariophyta).</title>
        <authorList>
            <person name="Roberts W.R."/>
            <person name="Downey K.M."/>
            <person name="Ruck E.C."/>
            <person name="Traller J.C."/>
            <person name="Alverson A.J."/>
        </authorList>
    </citation>
    <scope>NUCLEOTIDE SEQUENCE [LARGE SCALE GENOMIC DNA]</scope>
    <source>
        <strain evidence="17 18">CCMP332</strain>
    </source>
</reference>
<evidence type="ECO:0000256" key="12">
    <source>
        <dbReference type="ARBA" id="ARBA00047462"/>
    </source>
</evidence>
<keyword evidence="18" id="KW-1185">Reference proteome</keyword>
<dbReference type="InterPro" id="IPR011009">
    <property type="entry name" value="Kinase-like_dom_sf"/>
</dbReference>
<dbReference type="Gene3D" id="3.30.200.20">
    <property type="entry name" value="Phosphorylase Kinase, domain 1"/>
    <property type="match status" value="1"/>
</dbReference>
<dbReference type="SUPFAM" id="SSF51206">
    <property type="entry name" value="cAMP-binding domain-like"/>
    <property type="match status" value="3"/>
</dbReference>
<feature type="domain" description="Protein kinase" evidence="14">
    <location>
        <begin position="531"/>
        <end position="789"/>
    </location>
</feature>
<dbReference type="PANTHER" id="PTHR24353:SF143">
    <property type="entry name" value="PROTEIN KINASE DOMAIN-CONTAINING PROTEIN"/>
    <property type="match status" value="1"/>
</dbReference>
<dbReference type="GO" id="GO:0030553">
    <property type="term" value="F:cGMP binding"/>
    <property type="evidence" value="ECO:0007669"/>
    <property type="project" value="UniProtKB-KW"/>
</dbReference>
<dbReference type="PROSITE" id="PS00107">
    <property type="entry name" value="PROTEIN_KINASE_ATP"/>
    <property type="match status" value="1"/>
</dbReference>
<dbReference type="InterPro" id="IPR008271">
    <property type="entry name" value="Ser/Thr_kinase_AS"/>
</dbReference>
<dbReference type="EC" id="2.7.11.12" evidence="2"/>
<evidence type="ECO:0000256" key="2">
    <source>
        <dbReference type="ARBA" id="ARBA00012428"/>
    </source>
</evidence>
<dbReference type="GO" id="GO:0004692">
    <property type="term" value="F:cGMP-dependent protein kinase activity"/>
    <property type="evidence" value="ECO:0007669"/>
    <property type="project" value="UniProtKB-EC"/>
</dbReference>
<dbReference type="SMART" id="SM00220">
    <property type="entry name" value="S_TKc"/>
    <property type="match status" value="1"/>
</dbReference>
<gene>
    <name evidence="17" type="ORF">HJC23_013366</name>
</gene>
<dbReference type="FunFam" id="3.30.200.20:FF:000042">
    <property type="entry name" value="Aurora kinase A"/>
    <property type="match status" value="1"/>
</dbReference>
<dbReference type="Gene3D" id="1.10.510.10">
    <property type="entry name" value="Transferase(Phosphotransferase) domain 1"/>
    <property type="match status" value="1"/>
</dbReference>
<evidence type="ECO:0000259" key="15">
    <source>
        <dbReference type="PROSITE" id="PS50042"/>
    </source>
</evidence>
<evidence type="ECO:0000256" key="5">
    <source>
        <dbReference type="ARBA" id="ARBA00022553"/>
    </source>
</evidence>
<keyword evidence="3" id="KW-0723">Serine/threonine-protein kinase</keyword>
<evidence type="ECO:0000259" key="16">
    <source>
        <dbReference type="PROSITE" id="PS51285"/>
    </source>
</evidence>
<dbReference type="Pfam" id="PF00069">
    <property type="entry name" value="Pkinase"/>
    <property type="match status" value="1"/>
</dbReference>
<evidence type="ECO:0000256" key="9">
    <source>
        <dbReference type="ARBA" id="ARBA00022840"/>
    </source>
</evidence>
<protein>
    <recommendedName>
        <fullName evidence="2">cGMP-dependent protein kinase</fullName>
        <ecNumber evidence="2">2.7.11.12</ecNumber>
    </recommendedName>
</protein>
<dbReference type="InterPro" id="IPR000595">
    <property type="entry name" value="cNMP-bd_dom"/>
</dbReference>
<dbReference type="Proteomes" id="UP001516023">
    <property type="component" value="Unassembled WGS sequence"/>
</dbReference>
<dbReference type="AlphaFoldDB" id="A0ABD3P869"/>
<dbReference type="SMART" id="SM00100">
    <property type="entry name" value="cNMP"/>
    <property type="match status" value="2"/>
</dbReference>
<evidence type="ECO:0000313" key="18">
    <source>
        <dbReference type="Proteomes" id="UP001516023"/>
    </source>
</evidence>
<evidence type="ECO:0000256" key="3">
    <source>
        <dbReference type="ARBA" id="ARBA00022527"/>
    </source>
</evidence>
<keyword evidence="4" id="KW-0140">cGMP</keyword>
<accession>A0ABD3P869</accession>
<dbReference type="PROSITE" id="PS50042">
    <property type="entry name" value="CNMP_BINDING_3"/>
    <property type="match status" value="2"/>
</dbReference>
<evidence type="ECO:0000313" key="17">
    <source>
        <dbReference type="EMBL" id="KAL3783986.1"/>
    </source>
</evidence>
<keyword evidence="10" id="KW-0142">cGMP-binding</keyword>
<evidence type="ECO:0000256" key="10">
    <source>
        <dbReference type="ARBA" id="ARBA00022992"/>
    </source>
</evidence>
<comment type="catalytic activity">
    <reaction evidence="12">
        <text>L-seryl-[protein] + ATP = O-phospho-L-seryl-[protein] + ADP + H(+)</text>
        <dbReference type="Rhea" id="RHEA:17989"/>
        <dbReference type="Rhea" id="RHEA-COMP:9863"/>
        <dbReference type="Rhea" id="RHEA-COMP:11604"/>
        <dbReference type="ChEBI" id="CHEBI:15378"/>
        <dbReference type="ChEBI" id="CHEBI:29999"/>
        <dbReference type="ChEBI" id="CHEBI:30616"/>
        <dbReference type="ChEBI" id="CHEBI:83421"/>
        <dbReference type="ChEBI" id="CHEBI:456216"/>
        <dbReference type="EC" id="2.7.11.12"/>
    </reaction>
</comment>
<dbReference type="PRINTS" id="PR00103">
    <property type="entry name" value="CAMPKINASE"/>
</dbReference>
<dbReference type="InterPro" id="IPR000719">
    <property type="entry name" value="Prot_kinase_dom"/>
</dbReference>
<comment type="catalytic activity">
    <reaction evidence="11">
        <text>L-threonyl-[protein] + ATP = O-phospho-L-threonyl-[protein] + ADP + H(+)</text>
        <dbReference type="Rhea" id="RHEA:46608"/>
        <dbReference type="Rhea" id="RHEA-COMP:11060"/>
        <dbReference type="Rhea" id="RHEA-COMP:11605"/>
        <dbReference type="ChEBI" id="CHEBI:15378"/>
        <dbReference type="ChEBI" id="CHEBI:30013"/>
        <dbReference type="ChEBI" id="CHEBI:30616"/>
        <dbReference type="ChEBI" id="CHEBI:61977"/>
        <dbReference type="ChEBI" id="CHEBI:456216"/>
        <dbReference type="EC" id="2.7.11.12"/>
    </reaction>
</comment>
<feature type="domain" description="Cyclic nucleotide-binding" evidence="15">
    <location>
        <begin position="270"/>
        <end position="375"/>
    </location>
</feature>
<feature type="domain" description="Cyclic nucleotide-binding" evidence="15">
    <location>
        <begin position="152"/>
        <end position="251"/>
    </location>
</feature>
<feature type="domain" description="AGC-kinase C-terminal" evidence="16">
    <location>
        <begin position="790"/>
        <end position="848"/>
    </location>
</feature>
<dbReference type="GO" id="GO:0005524">
    <property type="term" value="F:ATP binding"/>
    <property type="evidence" value="ECO:0007669"/>
    <property type="project" value="UniProtKB-UniRule"/>
</dbReference>
<dbReference type="Gene3D" id="2.60.120.10">
    <property type="entry name" value="Jelly Rolls"/>
    <property type="match status" value="3"/>
</dbReference>
<dbReference type="InterPro" id="IPR014710">
    <property type="entry name" value="RmlC-like_jellyroll"/>
</dbReference>
<evidence type="ECO:0000256" key="6">
    <source>
        <dbReference type="ARBA" id="ARBA00022679"/>
    </source>
</evidence>
<dbReference type="SUPFAM" id="SSF56112">
    <property type="entry name" value="Protein kinase-like (PK-like)"/>
    <property type="match status" value="1"/>
</dbReference>
<evidence type="ECO:0000259" key="14">
    <source>
        <dbReference type="PROSITE" id="PS50011"/>
    </source>
</evidence>
<name>A0ABD3P869_9STRA</name>
<evidence type="ECO:0000256" key="4">
    <source>
        <dbReference type="ARBA" id="ARBA00022535"/>
    </source>
</evidence>
<dbReference type="PROSITE" id="PS51285">
    <property type="entry name" value="AGC_KINASE_CTER"/>
    <property type="match status" value="1"/>
</dbReference>
<keyword evidence="8" id="KW-0418">Kinase</keyword>
<dbReference type="InterPro" id="IPR000961">
    <property type="entry name" value="AGC-kinase_C"/>
</dbReference>
<feature type="binding site" evidence="13">
    <location>
        <position position="560"/>
    </location>
    <ligand>
        <name>ATP</name>
        <dbReference type="ChEBI" id="CHEBI:30616"/>
    </ligand>
</feature>
<dbReference type="InterPro" id="IPR017441">
    <property type="entry name" value="Protein_kinase_ATP_BS"/>
</dbReference>
<comment type="caution">
    <text evidence="17">The sequence shown here is derived from an EMBL/GenBank/DDBJ whole genome shotgun (WGS) entry which is preliminary data.</text>
</comment>
<organism evidence="17 18">
    <name type="scientific">Cyclotella cryptica</name>
    <dbReference type="NCBI Taxonomy" id="29204"/>
    <lineage>
        <taxon>Eukaryota</taxon>
        <taxon>Sar</taxon>
        <taxon>Stramenopiles</taxon>
        <taxon>Ochrophyta</taxon>
        <taxon>Bacillariophyta</taxon>
        <taxon>Coscinodiscophyceae</taxon>
        <taxon>Thalassiosirophycidae</taxon>
        <taxon>Stephanodiscales</taxon>
        <taxon>Stephanodiscaceae</taxon>
        <taxon>Cyclotella</taxon>
    </lineage>
</organism>
<dbReference type="PROSITE" id="PS00108">
    <property type="entry name" value="PROTEIN_KINASE_ST"/>
    <property type="match status" value="1"/>
</dbReference>
<comment type="similarity">
    <text evidence="1">Belongs to the protein kinase superfamily. AGC Ser/Thr protein kinase family. cGMP subfamily.</text>
</comment>
<dbReference type="PROSITE" id="PS00888">
    <property type="entry name" value="CNMP_BINDING_1"/>
    <property type="match status" value="1"/>
</dbReference>